<dbReference type="Pfam" id="PF03723">
    <property type="entry name" value="Hemocyanin_C"/>
    <property type="match status" value="1"/>
</dbReference>
<evidence type="ECO:0000313" key="6">
    <source>
        <dbReference type="Proteomes" id="UP000322000"/>
    </source>
</evidence>
<dbReference type="PROSITE" id="PS00209">
    <property type="entry name" value="HEMOCYANIN_1"/>
    <property type="match status" value="1"/>
</dbReference>
<dbReference type="GeneID" id="113492222"/>
<dbReference type="GO" id="GO:0005615">
    <property type="term" value="C:extracellular space"/>
    <property type="evidence" value="ECO:0007669"/>
    <property type="project" value="UniProtKB-ARBA"/>
</dbReference>
<dbReference type="InParanoid" id="A0A7E5VAU2"/>
<dbReference type="PANTHER" id="PTHR11511:SF5">
    <property type="entry name" value="FAT-BODY PROTEIN 1-RELATED"/>
    <property type="match status" value="1"/>
</dbReference>
<evidence type="ECO:0000259" key="5">
    <source>
        <dbReference type="Pfam" id="PF03723"/>
    </source>
</evidence>
<dbReference type="OrthoDB" id="7457075at2759"/>
<dbReference type="SUPFAM" id="SSF48056">
    <property type="entry name" value="Di-copper centre-containing domain"/>
    <property type="match status" value="1"/>
</dbReference>
<name>A0A7E5VAU2_TRINI</name>
<dbReference type="RefSeq" id="XP_026725401.1">
    <property type="nucleotide sequence ID" value="XM_026869600.1"/>
</dbReference>
<evidence type="ECO:0000256" key="2">
    <source>
        <dbReference type="ARBA" id="ARBA00038082"/>
    </source>
</evidence>
<accession>A0A7E5VAU2</accession>
<dbReference type="Gene3D" id="1.10.1280.10">
    <property type="entry name" value="Di-copper center containing domain from catechol oxidase"/>
    <property type="match status" value="1"/>
</dbReference>
<feature type="chain" id="PRO_5028967323" evidence="3">
    <location>
        <begin position="19"/>
        <end position="673"/>
    </location>
</feature>
<evidence type="ECO:0000313" key="7">
    <source>
        <dbReference type="RefSeq" id="XP_026725401.1"/>
    </source>
</evidence>
<keyword evidence="3" id="KW-0732">Signal</keyword>
<evidence type="ECO:0000256" key="3">
    <source>
        <dbReference type="SAM" id="SignalP"/>
    </source>
</evidence>
<dbReference type="InterPro" id="IPR000896">
    <property type="entry name" value="Hemocyanin/hexamerin_mid_dom"/>
</dbReference>
<evidence type="ECO:0000256" key="1">
    <source>
        <dbReference type="ARBA" id="ARBA00022761"/>
    </source>
</evidence>
<dbReference type="PANTHER" id="PTHR11511">
    <property type="entry name" value="LARVAL STORAGE PROTEIN/PHENOLOXIDASE"/>
    <property type="match status" value="1"/>
</dbReference>
<keyword evidence="1" id="KW-0758">Storage protein</keyword>
<dbReference type="InterPro" id="IPR005203">
    <property type="entry name" value="Hemocyanin_C"/>
</dbReference>
<evidence type="ECO:0000259" key="4">
    <source>
        <dbReference type="Pfam" id="PF00372"/>
    </source>
</evidence>
<dbReference type="Proteomes" id="UP000322000">
    <property type="component" value="Chromosome 1"/>
</dbReference>
<comment type="similarity">
    <text evidence="2">Belongs to the hemocyanin family.</text>
</comment>
<dbReference type="SUPFAM" id="SSF81296">
    <property type="entry name" value="E set domains"/>
    <property type="match status" value="1"/>
</dbReference>
<sequence length="673" mass="78688">MFRLTVLLWLFFVGTSKSAPTDEFGSFVNDGEISINDDGPLMGIVPGSYSTQGSQRNGNLHYEYLEYNEYYKIFSSYMRKGTTMRGLTFNIYNEDMKEAASSLFELIHGAEIAGYNGDKLFNFDELNEDLVNYVFQLNMLFRDKRLGHASFVPPFITKPNFFVNGETIMKALKLSHSVNYHINNTDEARVDQYYKIHDTIVINSNYSGWNLPKNGGEEELTYFREDISLNSYYYGVHLMHPYWMFRHKLYTMTARHDEHYYFIHQQLVARHILEKEHLRQATNITKAPEYDNFNPYLIHENGLPFPCRSSTIGTWSDDRAKIKGIDIAIRECMSRGLIVMENTDPLAMTEDNYVHLLTKLIRANFEMGRVAKIVRALFGYGGNGYPYDEYNPAPSLLHHPETSLRDPIYWYMIQYVLNYFTEYKESIDPLYLRQYVAGNFEIINVEIPKITTYFDYYQFNINRAVSKKDLSHSQTPMTITARQKRLKHSKFEFNITIGSVSATDGVIRLFLGPPCSDNCWDDYTKYFELDKFVFHFKEGINTITWSPDTSNRFSNDEYYNMEGFPSTKDKINKYNMFKFPENLLIPRGLEKGLNLTLFVMVTVGDELDEDLISPNNYYGDIYQNVDKKPLGFPFNRPVVAFDDDAPNYKFYNITIYHKRNHLPKNGYFSPILQ</sequence>
<dbReference type="InterPro" id="IPR013788">
    <property type="entry name" value="Hemocyanin/hexamerin"/>
</dbReference>
<dbReference type="Gene3D" id="2.60.40.1520">
    <property type="entry name" value="Hemocyanin, C-terminal domain"/>
    <property type="match status" value="1"/>
</dbReference>
<dbReference type="InterPro" id="IPR008922">
    <property type="entry name" value="Di-copper_centre_dom_sf"/>
</dbReference>
<dbReference type="GO" id="GO:0045735">
    <property type="term" value="F:nutrient reservoir activity"/>
    <property type="evidence" value="ECO:0007669"/>
    <property type="project" value="UniProtKB-KW"/>
</dbReference>
<reference evidence="7" key="1">
    <citation type="submission" date="2025-08" db="UniProtKB">
        <authorList>
            <consortium name="RefSeq"/>
        </authorList>
    </citation>
    <scope>IDENTIFICATION</scope>
</reference>
<dbReference type="KEGG" id="tnl:113492222"/>
<dbReference type="InterPro" id="IPR037020">
    <property type="entry name" value="Hemocyanin_C_sf"/>
</dbReference>
<feature type="domain" description="Hemocyanin middle" evidence="4">
    <location>
        <begin position="158"/>
        <end position="420"/>
    </location>
</feature>
<dbReference type="PRINTS" id="PR00187">
    <property type="entry name" value="HAEMOCYANIN"/>
</dbReference>
<dbReference type="Pfam" id="PF00372">
    <property type="entry name" value="Hemocyanin_M"/>
    <property type="match status" value="1"/>
</dbReference>
<organism evidence="6 7">
    <name type="scientific">Trichoplusia ni</name>
    <name type="common">Cabbage looper</name>
    <dbReference type="NCBI Taxonomy" id="7111"/>
    <lineage>
        <taxon>Eukaryota</taxon>
        <taxon>Metazoa</taxon>
        <taxon>Ecdysozoa</taxon>
        <taxon>Arthropoda</taxon>
        <taxon>Hexapoda</taxon>
        <taxon>Insecta</taxon>
        <taxon>Pterygota</taxon>
        <taxon>Neoptera</taxon>
        <taxon>Endopterygota</taxon>
        <taxon>Lepidoptera</taxon>
        <taxon>Glossata</taxon>
        <taxon>Ditrysia</taxon>
        <taxon>Noctuoidea</taxon>
        <taxon>Noctuidae</taxon>
        <taxon>Plusiinae</taxon>
        <taxon>Trichoplusia</taxon>
    </lineage>
</organism>
<keyword evidence="6" id="KW-1185">Reference proteome</keyword>
<feature type="domain" description="Hemocyanin C-terminal" evidence="5">
    <location>
        <begin position="440"/>
        <end position="657"/>
    </location>
</feature>
<dbReference type="AlphaFoldDB" id="A0A7E5VAU2"/>
<proteinExistence type="inferred from homology"/>
<gene>
    <name evidence="7" type="primary">LOC113492222</name>
</gene>
<dbReference type="PROSITE" id="PS00210">
    <property type="entry name" value="HEMOCYANIN_2"/>
    <property type="match status" value="1"/>
</dbReference>
<feature type="signal peptide" evidence="3">
    <location>
        <begin position="1"/>
        <end position="18"/>
    </location>
</feature>
<dbReference type="InterPro" id="IPR014756">
    <property type="entry name" value="Ig_E-set"/>
</dbReference>
<protein>
    <submittedName>
        <fullName evidence="7">Arylphorin subunit alpha-like</fullName>
    </submittedName>
</protein>